<proteinExistence type="predicted"/>
<accession>A0A3D9LGX6</accession>
<dbReference type="EMBL" id="QREG01000001">
    <property type="protein sequence ID" value="REE05724.1"/>
    <property type="molecule type" value="Genomic_DNA"/>
</dbReference>
<dbReference type="RefSeq" id="WP_115866230.1">
    <property type="nucleotide sequence ID" value="NZ_QREG01000001.1"/>
</dbReference>
<dbReference type="Proteomes" id="UP000256779">
    <property type="component" value="Unassembled WGS sequence"/>
</dbReference>
<name>A0A3D9LGX6_MARFU</name>
<organism evidence="2 3">
    <name type="scientific">Marinoscillum furvescens DSM 4134</name>
    <dbReference type="NCBI Taxonomy" id="1122208"/>
    <lineage>
        <taxon>Bacteria</taxon>
        <taxon>Pseudomonadati</taxon>
        <taxon>Bacteroidota</taxon>
        <taxon>Cytophagia</taxon>
        <taxon>Cytophagales</taxon>
        <taxon>Reichenbachiellaceae</taxon>
        <taxon>Marinoscillum</taxon>
    </lineage>
</organism>
<comment type="caution">
    <text evidence="2">The sequence shown here is derived from an EMBL/GenBank/DDBJ whole genome shotgun (WGS) entry which is preliminary data.</text>
</comment>
<dbReference type="SUPFAM" id="SSF82771">
    <property type="entry name" value="GIY-YIG endonuclease"/>
    <property type="match status" value="1"/>
</dbReference>
<dbReference type="AlphaFoldDB" id="A0A3D9LGX6"/>
<evidence type="ECO:0000313" key="3">
    <source>
        <dbReference type="Proteomes" id="UP000256779"/>
    </source>
</evidence>
<dbReference type="Pfam" id="PF01541">
    <property type="entry name" value="GIY-YIG"/>
    <property type="match status" value="1"/>
</dbReference>
<keyword evidence="2" id="KW-0255">Endonuclease</keyword>
<dbReference type="PROSITE" id="PS50164">
    <property type="entry name" value="GIY_YIG"/>
    <property type="match status" value="1"/>
</dbReference>
<keyword evidence="2" id="KW-0540">Nuclease</keyword>
<keyword evidence="3" id="KW-1185">Reference proteome</keyword>
<keyword evidence="2" id="KW-0378">Hydrolase</keyword>
<dbReference type="InterPro" id="IPR000305">
    <property type="entry name" value="GIY-YIG_endonuc"/>
</dbReference>
<dbReference type="GO" id="GO:0004519">
    <property type="term" value="F:endonuclease activity"/>
    <property type="evidence" value="ECO:0007669"/>
    <property type="project" value="UniProtKB-KW"/>
</dbReference>
<reference evidence="2 3" key="1">
    <citation type="submission" date="2018-07" db="EMBL/GenBank/DDBJ databases">
        <title>Genomic Encyclopedia of Type Strains, Phase IV (KMG-IV): sequencing the most valuable type-strain genomes for metagenomic binning, comparative biology and taxonomic classification.</title>
        <authorList>
            <person name="Goeker M."/>
        </authorList>
    </citation>
    <scope>NUCLEOTIDE SEQUENCE [LARGE SCALE GENOMIC DNA]</scope>
    <source>
        <strain evidence="2 3">DSM 4134</strain>
    </source>
</reference>
<feature type="domain" description="GIY-YIG" evidence="1">
    <location>
        <begin position="1"/>
        <end position="69"/>
    </location>
</feature>
<dbReference type="Gene3D" id="3.40.1440.10">
    <property type="entry name" value="GIY-YIG endonuclease"/>
    <property type="match status" value="1"/>
</dbReference>
<protein>
    <submittedName>
        <fullName evidence="2">Putative endonuclease</fullName>
    </submittedName>
</protein>
<evidence type="ECO:0000259" key="1">
    <source>
        <dbReference type="PROSITE" id="PS50164"/>
    </source>
</evidence>
<sequence length="69" mass="8206">MMFYAYILRSEAHGTHYYGSTQDVESRLKYHNSGKVRYTKGRRPWILVYVEQNVSQSVVGLDTIEENWF</sequence>
<dbReference type="InterPro" id="IPR035901">
    <property type="entry name" value="GIY-YIG_endonuc_sf"/>
</dbReference>
<evidence type="ECO:0000313" key="2">
    <source>
        <dbReference type="EMBL" id="REE05724.1"/>
    </source>
</evidence>
<dbReference type="OrthoDB" id="1495241at2"/>
<gene>
    <name evidence="2" type="ORF">C7460_101242</name>
</gene>